<feature type="domain" description="Gfo/Idh/MocA-like oxidoreductase N-terminal" evidence="1">
    <location>
        <begin position="2"/>
        <end position="121"/>
    </location>
</feature>
<dbReference type="PANTHER" id="PTHR43249:SF1">
    <property type="entry name" value="D-GLUCOSIDE 3-DEHYDROGENASE"/>
    <property type="match status" value="1"/>
</dbReference>
<dbReference type="SUPFAM" id="SSF55347">
    <property type="entry name" value="Glyceraldehyde-3-phosphate dehydrogenase-like, C-terminal domain"/>
    <property type="match status" value="1"/>
</dbReference>
<name>A0A5D4RCX9_9BACI</name>
<dbReference type="Gene3D" id="3.40.50.720">
    <property type="entry name" value="NAD(P)-binding Rossmann-like Domain"/>
    <property type="match status" value="1"/>
</dbReference>
<feature type="domain" description="GFO/IDH/MocA-like oxidoreductase" evidence="2">
    <location>
        <begin position="143"/>
        <end position="238"/>
    </location>
</feature>
<protein>
    <submittedName>
        <fullName evidence="3">Gfo/Idh/MocA family oxidoreductase</fullName>
    </submittedName>
</protein>
<dbReference type="PANTHER" id="PTHR43249">
    <property type="entry name" value="UDP-N-ACETYL-2-AMINO-2-DEOXY-D-GLUCURONATE OXIDASE"/>
    <property type="match status" value="1"/>
</dbReference>
<evidence type="ECO:0000313" key="4">
    <source>
        <dbReference type="Proteomes" id="UP000322139"/>
    </source>
</evidence>
<reference evidence="3 4" key="1">
    <citation type="submission" date="2019-08" db="EMBL/GenBank/DDBJ databases">
        <title>Bacillus genomes from the desert of Cuatro Cienegas, Coahuila.</title>
        <authorList>
            <person name="Olmedo-Alvarez G."/>
        </authorList>
    </citation>
    <scope>NUCLEOTIDE SEQUENCE [LARGE SCALE GENOMIC DNA]</scope>
    <source>
        <strain evidence="3 4">CH446_14T</strain>
    </source>
</reference>
<dbReference type="InterPro" id="IPR052515">
    <property type="entry name" value="Gfo/Idh/MocA_Oxidoreductase"/>
</dbReference>
<dbReference type="Gene3D" id="3.30.360.10">
    <property type="entry name" value="Dihydrodipicolinate Reductase, domain 2"/>
    <property type="match status" value="1"/>
</dbReference>
<proteinExistence type="predicted"/>
<dbReference type="Pfam" id="PF22725">
    <property type="entry name" value="GFO_IDH_MocA_C3"/>
    <property type="match status" value="1"/>
</dbReference>
<accession>A0A5D4RCX9</accession>
<evidence type="ECO:0000259" key="1">
    <source>
        <dbReference type="Pfam" id="PF01408"/>
    </source>
</evidence>
<dbReference type="RefSeq" id="WP_148974792.1">
    <property type="nucleotide sequence ID" value="NZ_VTER01000005.1"/>
</dbReference>
<dbReference type="AlphaFoldDB" id="A0A5D4RCX9"/>
<dbReference type="Pfam" id="PF01408">
    <property type="entry name" value="GFO_IDH_MocA"/>
    <property type="match status" value="1"/>
</dbReference>
<dbReference type="InterPro" id="IPR000683">
    <property type="entry name" value="Gfo/Idh/MocA-like_OxRdtase_N"/>
</dbReference>
<dbReference type="SUPFAM" id="SSF51735">
    <property type="entry name" value="NAD(P)-binding Rossmann-fold domains"/>
    <property type="match status" value="1"/>
</dbReference>
<sequence>MINVGIIGTGWFSEVHAKILMEMEEVNLAAVCGTSLSKAIDFGEKFGGIKGYGNVEEMLEGERLDAVYLCVPPFAHGAIELQLIKRGIPFFVEKPVGTSMETPEIILSALKEKPVITSVGYHFRYRETAARLKHELEGAVLGMVTGQWMGSMPPVPWWRDLARSGGQLVEQTTHIIDILRYTAGEVEEVTAVFGSRVLEQIHKGVTVPDVGTVTLKMKSGPLAVISNTCILPEGDSKIGIDFYHSNGILQLDQEGLTKRENGIVTEWKDQDSPYVLEARAFIHAIRTGDVSGIKSDYFDACRTQEVAAAAVESARIGSSVRITDDF</sequence>
<evidence type="ECO:0000259" key="2">
    <source>
        <dbReference type="Pfam" id="PF22725"/>
    </source>
</evidence>
<dbReference type="Proteomes" id="UP000322139">
    <property type="component" value="Unassembled WGS sequence"/>
</dbReference>
<comment type="caution">
    <text evidence="3">The sequence shown here is derived from an EMBL/GenBank/DDBJ whole genome shotgun (WGS) entry which is preliminary data.</text>
</comment>
<dbReference type="EMBL" id="VTER01000005">
    <property type="protein sequence ID" value="TYS48620.1"/>
    <property type="molecule type" value="Genomic_DNA"/>
</dbReference>
<organism evidence="3 4">
    <name type="scientific">Bacillus infantis</name>
    <dbReference type="NCBI Taxonomy" id="324767"/>
    <lineage>
        <taxon>Bacteria</taxon>
        <taxon>Bacillati</taxon>
        <taxon>Bacillota</taxon>
        <taxon>Bacilli</taxon>
        <taxon>Bacillales</taxon>
        <taxon>Bacillaceae</taxon>
        <taxon>Bacillus</taxon>
    </lineage>
</organism>
<evidence type="ECO:0000313" key="3">
    <source>
        <dbReference type="EMBL" id="TYS48620.1"/>
    </source>
</evidence>
<dbReference type="GO" id="GO:0000166">
    <property type="term" value="F:nucleotide binding"/>
    <property type="evidence" value="ECO:0007669"/>
    <property type="project" value="InterPro"/>
</dbReference>
<dbReference type="InterPro" id="IPR036291">
    <property type="entry name" value="NAD(P)-bd_dom_sf"/>
</dbReference>
<dbReference type="InterPro" id="IPR055170">
    <property type="entry name" value="GFO_IDH_MocA-like_dom"/>
</dbReference>
<gene>
    <name evidence="3" type="ORF">FZD51_10910</name>
</gene>